<dbReference type="PANTHER" id="PTHR10856">
    <property type="entry name" value="CORONIN"/>
    <property type="match status" value="1"/>
</dbReference>
<reference evidence="10" key="2">
    <citation type="submission" date="2020-11" db="EMBL/GenBank/DDBJ databases">
        <authorList>
            <person name="McCartney M.A."/>
            <person name="Auch B."/>
            <person name="Kono T."/>
            <person name="Mallez S."/>
            <person name="Becker A."/>
            <person name="Gohl D.M."/>
            <person name="Silverstein K.A.T."/>
            <person name="Koren S."/>
            <person name="Bechman K.B."/>
            <person name="Herman A."/>
            <person name="Abrahante J.E."/>
            <person name="Garbe J."/>
        </authorList>
    </citation>
    <scope>NUCLEOTIDE SEQUENCE</scope>
    <source>
        <strain evidence="10">Duluth1</strain>
        <tissue evidence="10">Whole animal</tissue>
    </source>
</reference>
<dbReference type="InterPro" id="IPR001680">
    <property type="entry name" value="WD40_rpt"/>
</dbReference>
<dbReference type="SMART" id="SM01166">
    <property type="entry name" value="DUF1899"/>
    <property type="match status" value="1"/>
</dbReference>
<feature type="region of interest" description="Disordered" evidence="8">
    <location>
        <begin position="641"/>
        <end position="660"/>
    </location>
</feature>
<dbReference type="EMBL" id="JAIWYP010000002">
    <property type="protein sequence ID" value="KAH3868257.1"/>
    <property type="molecule type" value="Genomic_DNA"/>
</dbReference>
<keyword evidence="3 7" id="KW-0677">Repeat</keyword>
<dbReference type="InterPro" id="IPR015943">
    <property type="entry name" value="WD40/YVTN_repeat-like_dom_sf"/>
</dbReference>
<keyword evidence="2 6" id="KW-0853">WD repeat</keyword>
<keyword evidence="4" id="KW-0175">Coiled coil</keyword>
<evidence type="ECO:0000256" key="1">
    <source>
        <dbReference type="ARBA" id="ARBA00009482"/>
    </source>
</evidence>
<evidence type="ECO:0000256" key="3">
    <source>
        <dbReference type="ARBA" id="ARBA00022737"/>
    </source>
</evidence>
<dbReference type="Pfam" id="PF00400">
    <property type="entry name" value="WD40"/>
    <property type="match status" value="3"/>
</dbReference>
<comment type="similarity">
    <text evidence="1 7">Belongs to the WD repeat coronin family.</text>
</comment>
<dbReference type="PROSITE" id="PS00678">
    <property type="entry name" value="WD_REPEATS_1"/>
    <property type="match status" value="2"/>
</dbReference>
<dbReference type="GO" id="GO:0051015">
    <property type="term" value="F:actin filament binding"/>
    <property type="evidence" value="ECO:0007669"/>
    <property type="project" value="TreeGrafter"/>
</dbReference>
<feature type="domain" description="DUF1899" evidence="9">
    <location>
        <begin position="4"/>
        <end position="67"/>
    </location>
</feature>
<evidence type="ECO:0000313" key="11">
    <source>
        <dbReference type="Proteomes" id="UP000828390"/>
    </source>
</evidence>
<dbReference type="AlphaFoldDB" id="A0A9D4M320"/>
<dbReference type="Pfam" id="PF08953">
    <property type="entry name" value="DUF1899"/>
    <property type="match status" value="1"/>
</dbReference>
<dbReference type="OrthoDB" id="1850764at2759"/>
<dbReference type="InterPro" id="IPR036322">
    <property type="entry name" value="WD40_repeat_dom_sf"/>
</dbReference>
<protein>
    <recommendedName>
        <fullName evidence="7">Coronin</fullName>
    </recommendedName>
</protein>
<feature type="region of interest" description="Disordered" evidence="8">
    <location>
        <begin position="513"/>
        <end position="540"/>
    </location>
</feature>
<feature type="repeat" description="WD" evidence="6">
    <location>
        <begin position="76"/>
        <end position="118"/>
    </location>
</feature>
<feature type="repeat" description="WD" evidence="6">
    <location>
        <begin position="169"/>
        <end position="210"/>
    </location>
</feature>
<evidence type="ECO:0000256" key="5">
    <source>
        <dbReference type="ARBA" id="ARBA00023203"/>
    </source>
</evidence>
<dbReference type="InterPro" id="IPR015048">
    <property type="entry name" value="DUF1899"/>
</dbReference>
<accession>A0A9D4M320</accession>
<organism evidence="10 11">
    <name type="scientific">Dreissena polymorpha</name>
    <name type="common">Zebra mussel</name>
    <name type="synonym">Mytilus polymorpha</name>
    <dbReference type="NCBI Taxonomy" id="45954"/>
    <lineage>
        <taxon>Eukaryota</taxon>
        <taxon>Metazoa</taxon>
        <taxon>Spiralia</taxon>
        <taxon>Lophotrochozoa</taxon>
        <taxon>Mollusca</taxon>
        <taxon>Bivalvia</taxon>
        <taxon>Autobranchia</taxon>
        <taxon>Heteroconchia</taxon>
        <taxon>Euheterodonta</taxon>
        <taxon>Imparidentia</taxon>
        <taxon>Neoheterodontei</taxon>
        <taxon>Myida</taxon>
        <taxon>Dreissenoidea</taxon>
        <taxon>Dreissenidae</taxon>
        <taxon>Dreissena</taxon>
    </lineage>
</organism>
<comment type="caution">
    <text evidence="10">The sequence shown here is derived from an EMBL/GenBank/DDBJ whole genome shotgun (WGS) entry which is preliminary data.</text>
</comment>
<keyword evidence="11" id="KW-1185">Reference proteome</keyword>
<dbReference type="PROSITE" id="PS50294">
    <property type="entry name" value="WD_REPEATS_REGION"/>
    <property type="match status" value="1"/>
</dbReference>
<dbReference type="InterPro" id="IPR019775">
    <property type="entry name" value="WD40_repeat_CS"/>
</dbReference>
<name>A0A9D4M320_DREPO</name>
<evidence type="ECO:0000259" key="9">
    <source>
        <dbReference type="SMART" id="SM01166"/>
    </source>
</evidence>
<evidence type="ECO:0000256" key="6">
    <source>
        <dbReference type="PROSITE-ProRule" id="PRU00221"/>
    </source>
</evidence>
<dbReference type="Proteomes" id="UP000828390">
    <property type="component" value="Unassembled WGS sequence"/>
</dbReference>
<dbReference type="SMART" id="SM00320">
    <property type="entry name" value="WD40"/>
    <property type="match status" value="3"/>
</dbReference>
<evidence type="ECO:0000256" key="8">
    <source>
        <dbReference type="SAM" id="MobiDB-lite"/>
    </source>
</evidence>
<gene>
    <name evidence="10" type="ORF">DPMN_031398</name>
</gene>
<dbReference type="FunFam" id="2.130.10.10:FF:000502">
    <property type="entry name" value="Coronin"/>
    <property type="match status" value="1"/>
</dbReference>
<dbReference type="Gene3D" id="2.130.10.10">
    <property type="entry name" value="YVTN repeat-like/Quinoprotein amine dehydrogenase"/>
    <property type="match status" value="1"/>
</dbReference>
<evidence type="ECO:0000313" key="10">
    <source>
        <dbReference type="EMBL" id="KAH3868257.1"/>
    </source>
</evidence>
<dbReference type="PANTHER" id="PTHR10856:SF44">
    <property type="entry name" value="CORONIN"/>
    <property type="match status" value="1"/>
</dbReference>
<sequence>MAFKLRSSKFRHIYGDAHRKEKCFENVRLTRNAHDSNFCAVNPKFLAVVTESAGGGAFVVLPVTRTGRVDIGAPKVCGHAGNVLDIKWSPFRDNIIASCAEDNTVKVWEIPDGGLLSNLSDWRVDLHGHSRRIGYIEWHPTAENVILSAGFDCKCIIWNIETAEPVNIVSCHEDQIQSISWNRDGSLFATTCKDKLLRIVDPRVGNCVSEAKDLFQGIRPSKCVFLGDTGRVFCTGFNRTGEREIALWDIRNMSADLLRRSLDSSNGILLPYYDHDTKIVFVAGKGDGNIRYFEMTPENPCCHYLNNYASSSPQRGLGVMPKRGCDISKCEVMRFYKLHAARNFVEPISMIVPRKSNVFQDDIFPPTSSAIPSLSADEWISGQNRDPILISMQDQRVVNDPSYIPSNANRPQDETINQMPMITTYRALSGSQHRGSGDTPPVSRSDIQKLPASIKNIKRLSTCEDIVTLDPKSSKIDASKENTRPDIAETHKDKEKAFVNSKIAAFEKNKGNASTGVEVTSPTRKTLQRSCSSNQDPPPDVIANGIKGSGDHRGQGISVHNAAKFFEHKEIEIIDLKHAHSEHGVPAAKGEHSPRSAGVKGDQYNKSLNLKSAQGRLILGEINEDQSKVNIVHIKKTWSPVAQPEHPTWDEGSQPPDTDPELRKAYFQQVKEIKALREQLALKDKRIHQLEDEIVKFRAGSGHASGADESNC</sequence>
<dbReference type="InterPro" id="IPR015505">
    <property type="entry name" value="Coronin"/>
</dbReference>
<dbReference type="SMART" id="SM01167">
    <property type="entry name" value="DUF1900"/>
    <property type="match status" value="1"/>
</dbReference>
<dbReference type="PROSITE" id="PS50082">
    <property type="entry name" value="WD_REPEATS_2"/>
    <property type="match status" value="3"/>
</dbReference>
<evidence type="ECO:0000256" key="4">
    <source>
        <dbReference type="ARBA" id="ARBA00023054"/>
    </source>
</evidence>
<evidence type="ECO:0000256" key="2">
    <source>
        <dbReference type="ARBA" id="ARBA00022574"/>
    </source>
</evidence>
<evidence type="ECO:0000256" key="7">
    <source>
        <dbReference type="RuleBase" id="RU280818"/>
    </source>
</evidence>
<proteinExistence type="inferred from homology"/>
<feature type="repeat" description="WD" evidence="6">
    <location>
        <begin position="126"/>
        <end position="168"/>
    </location>
</feature>
<dbReference type="Pfam" id="PF16300">
    <property type="entry name" value="WD40_4"/>
    <property type="match status" value="1"/>
</dbReference>
<feature type="compositionally biased region" description="Polar residues" evidence="8">
    <location>
        <begin position="513"/>
        <end position="535"/>
    </location>
</feature>
<keyword evidence="5" id="KW-0009">Actin-binding</keyword>
<dbReference type="SUPFAM" id="SSF50978">
    <property type="entry name" value="WD40 repeat-like"/>
    <property type="match status" value="1"/>
</dbReference>
<reference evidence="10" key="1">
    <citation type="journal article" date="2019" name="bioRxiv">
        <title>The Genome of the Zebra Mussel, Dreissena polymorpha: A Resource for Invasive Species Research.</title>
        <authorList>
            <person name="McCartney M.A."/>
            <person name="Auch B."/>
            <person name="Kono T."/>
            <person name="Mallez S."/>
            <person name="Zhang Y."/>
            <person name="Obille A."/>
            <person name="Becker A."/>
            <person name="Abrahante J.E."/>
            <person name="Garbe J."/>
            <person name="Badalamenti J.P."/>
            <person name="Herman A."/>
            <person name="Mangelson H."/>
            <person name="Liachko I."/>
            <person name="Sullivan S."/>
            <person name="Sone E.D."/>
            <person name="Koren S."/>
            <person name="Silverstein K.A.T."/>
            <person name="Beckman K.B."/>
            <person name="Gohl D.M."/>
        </authorList>
    </citation>
    <scope>NUCLEOTIDE SEQUENCE</scope>
    <source>
        <strain evidence="10">Duluth1</strain>
        <tissue evidence="10">Whole animal</tissue>
    </source>
</reference>